<name>A0A3L6L0Z6_9TRYP</name>
<dbReference type="PANTHER" id="PTHR19375">
    <property type="entry name" value="HEAT SHOCK PROTEIN 70KDA"/>
    <property type="match status" value="1"/>
</dbReference>
<dbReference type="Gene3D" id="3.90.640.10">
    <property type="entry name" value="Actin, Chain A, domain 4"/>
    <property type="match status" value="1"/>
</dbReference>
<protein>
    <submittedName>
        <fullName evidence="4">Hsp70 protein</fullName>
    </submittedName>
</protein>
<evidence type="ECO:0000313" key="4">
    <source>
        <dbReference type="EMBL" id="RHW69391.1"/>
    </source>
</evidence>
<evidence type="ECO:0000256" key="1">
    <source>
        <dbReference type="ARBA" id="ARBA00022741"/>
    </source>
</evidence>
<feature type="region of interest" description="Disordered" evidence="3">
    <location>
        <begin position="229"/>
        <end position="262"/>
    </location>
</feature>
<evidence type="ECO:0000256" key="2">
    <source>
        <dbReference type="ARBA" id="ARBA00022840"/>
    </source>
</evidence>
<dbReference type="Gene3D" id="3.30.420.40">
    <property type="match status" value="2"/>
</dbReference>
<reference evidence="4" key="1">
    <citation type="submission" date="2018-09" db="EMBL/GenBank/DDBJ databases">
        <title>whole genome sequence of T. equiperdum IVM-t1 strain.</title>
        <authorList>
            <person name="Suganuma K."/>
        </authorList>
    </citation>
    <scope>NUCLEOTIDE SEQUENCE [LARGE SCALE GENOMIC DNA]</scope>
    <source>
        <strain evidence="4">IVM-t1</strain>
    </source>
</reference>
<dbReference type="Pfam" id="PF00012">
    <property type="entry name" value="HSP70"/>
    <property type="match status" value="1"/>
</dbReference>
<dbReference type="SUPFAM" id="SSF53067">
    <property type="entry name" value="Actin-like ATPase domain"/>
    <property type="match status" value="2"/>
</dbReference>
<dbReference type="AlphaFoldDB" id="A0A3L6L0Z6"/>
<sequence length="861" mass="92644">MHAVSISLGSTSTIVAVATVSATQTGIESSVPVRVIANSSGHRVTPTMAAFAENNEVLFGEDARALYARAPQVVVPYLFAFAAVANEYQRRGSGVFRNDENNDGSDDIPLDQPLTNLLQRDVEAAAKLHYKGHCPFQREDGSDILRFGFRPPHEGDDDDDGSAAKEQTLLPADEMMVMFFDHINRHTIDGACGLVATAADSDQEKSTQSDDQEARVVLTVVVPRHLFPEAAAPDVETDSPKGANSDSAEEGGTDSDGKDTPFSRRCSSLQWVRNAVGRSHLGSVAAHISVIFADEAVLLGMDTLPCRPHQSHRMAGHHFLLPPTVVESTKPAPAWPSARVLVVDWGALGVSLTAHRLEGGCLLSEMRSRFLRASQTAPTGHNTRGKTYYLASNICGGGVAVDLALRDCLAKNFIQTQRRVLGYQSFADFPARAQRRLLMAVEEKKLALSKAAQVPVEIEALAEGVDLRDNVTFSRTRVNASLRGEWGVLDGFEKVLREYLQETPGDKDKEELINVVVLCGGMLQIPFVAQSLRQLFVQYASVTSSNRLQFSRDLVVMEAGACTTMCVEGNGDSAGSGSARVPHTVEGTGSIGAEELACVGGCLHSYHIALAVIKKREVRLGGQKEGSKNVRVGHKGAAPALSWRKQRRAEEANRVWHALTRGAVDSSEEAVESTSGELLILQRPVFLLLHSGVEELRLALSQQQGPNDSCFHLPSSVLTVLFAAHTALPARALVPLQEGKRGPIVLYLFTEEEKQKNGDAIADGLVSLSPLTDKGLVLGGPTDGGEHKYYVVFTLRPSNAGNRGDLDGEEVGSVNGRVRISGVSTAKFMNLAVQLVRTTSEAAEPQVVMSSNLQASVMVDL</sequence>
<keyword evidence="1" id="KW-0547">Nucleotide-binding</keyword>
<dbReference type="GO" id="GO:0005524">
    <property type="term" value="F:ATP binding"/>
    <property type="evidence" value="ECO:0007669"/>
    <property type="project" value="UniProtKB-KW"/>
</dbReference>
<keyword evidence="2" id="KW-0067">ATP-binding</keyword>
<dbReference type="EMBL" id="QSBY01000010">
    <property type="protein sequence ID" value="RHW69391.1"/>
    <property type="molecule type" value="Genomic_DNA"/>
</dbReference>
<dbReference type="GO" id="GO:0140662">
    <property type="term" value="F:ATP-dependent protein folding chaperone"/>
    <property type="evidence" value="ECO:0007669"/>
    <property type="project" value="InterPro"/>
</dbReference>
<feature type="region of interest" description="Disordered" evidence="3">
    <location>
        <begin position="145"/>
        <end position="164"/>
    </location>
</feature>
<comment type="caution">
    <text evidence="4">The sequence shown here is derived from an EMBL/GenBank/DDBJ whole genome shotgun (WGS) entry which is preliminary data.</text>
</comment>
<dbReference type="Proteomes" id="UP000266743">
    <property type="component" value="Chromosome 10"/>
</dbReference>
<dbReference type="InterPro" id="IPR043129">
    <property type="entry name" value="ATPase_NBD"/>
</dbReference>
<gene>
    <name evidence="4" type="ORF">DPX39_100151000</name>
</gene>
<dbReference type="InterPro" id="IPR013126">
    <property type="entry name" value="Hsp_70_fam"/>
</dbReference>
<proteinExistence type="predicted"/>
<evidence type="ECO:0000256" key="3">
    <source>
        <dbReference type="SAM" id="MobiDB-lite"/>
    </source>
</evidence>
<organism evidence="4">
    <name type="scientific">Trypanosoma brucei equiperdum</name>
    <dbReference type="NCBI Taxonomy" id="630700"/>
    <lineage>
        <taxon>Eukaryota</taxon>
        <taxon>Discoba</taxon>
        <taxon>Euglenozoa</taxon>
        <taxon>Kinetoplastea</taxon>
        <taxon>Metakinetoplastina</taxon>
        <taxon>Trypanosomatida</taxon>
        <taxon>Trypanosomatidae</taxon>
        <taxon>Trypanosoma</taxon>
    </lineage>
</organism>
<accession>A0A3L6L0Z6</accession>